<organism evidence="1 2">
    <name type="scientific">Streptomyces antnestii</name>
    <dbReference type="NCBI Taxonomy" id="2494256"/>
    <lineage>
        <taxon>Bacteria</taxon>
        <taxon>Bacillati</taxon>
        <taxon>Actinomycetota</taxon>
        <taxon>Actinomycetes</taxon>
        <taxon>Kitasatosporales</taxon>
        <taxon>Streptomycetaceae</taxon>
        <taxon>Streptomyces</taxon>
    </lineage>
</organism>
<dbReference type="RefSeq" id="WP_127831613.1">
    <property type="nucleotide sequence ID" value="NZ_RZYA01000019.1"/>
</dbReference>
<evidence type="ECO:0008006" key="3">
    <source>
        <dbReference type="Google" id="ProtNLM"/>
    </source>
</evidence>
<dbReference type="Proteomes" id="UP000283128">
    <property type="component" value="Unassembled WGS sequence"/>
</dbReference>
<accession>A0A437P9A9</accession>
<dbReference type="OrthoDB" id="3542357at2"/>
<evidence type="ECO:0000313" key="1">
    <source>
        <dbReference type="EMBL" id="RVU18863.1"/>
    </source>
</evidence>
<keyword evidence="2" id="KW-1185">Reference proteome</keyword>
<dbReference type="EMBL" id="RZYA01000019">
    <property type="protein sequence ID" value="RVU18863.1"/>
    <property type="molecule type" value="Genomic_DNA"/>
</dbReference>
<sequence>MGTAVGGLAALLGLGAVIVQLRHLTEGIRSSARSATYDVGVQIKLVLLEHPQLRPFFFDNEAAQPDHPEASRIASLAELYCMYFQELVSQGVNVSPENRTAWHNLVTSMYRTSPPIRSQLARHLDWYSTELRAVITRIQAAGTTQSIGTPGSADSNPARTAG</sequence>
<name>A0A437P9A9_9ACTN</name>
<evidence type="ECO:0000313" key="2">
    <source>
        <dbReference type="Proteomes" id="UP000283128"/>
    </source>
</evidence>
<proteinExistence type="predicted"/>
<reference evidence="1 2" key="1">
    <citation type="submission" date="2019-01" db="EMBL/GenBank/DDBJ databases">
        <title>Genome sequences of Streptomyces and Rhizobium isolates collected from root and soil.</title>
        <authorList>
            <person name="Chhettri S."/>
            <person name="Sevigny J.L."/>
            <person name="Sen A."/>
            <person name="Ennis N."/>
            <person name="Tisa L."/>
        </authorList>
    </citation>
    <scope>NUCLEOTIDE SEQUENCE [LARGE SCALE GENOMIC DNA]</scope>
    <source>
        <strain evidence="1 2">San01</strain>
    </source>
</reference>
<comment type="caution">
    <text evidence="1">The sequence shown here is derived from an EMBL/GenBank/DDBJ whole genome shotgun (WGS) entry which is preliminary data.</text>
</comment>
<protein>
    <recommendedName>
        <fullName evidence="3">DUF4760 domain-containing protein</fullName>
    </recommendedName>
</protein>
<dbReference type="AlphaFoldDB" id="A0A437P9A9"/>
<gene>
    <name evidence="1" type="ORF">EOT10_30585</name>
</gene>